<dbReference type="Pfam" id="PF01074">
    <property type="entry name" value="Glyco_hydro_38N"/>
    <property type="match status" value="1"/>
</dbReference>
<dbReference type="FunFam" id="3.20.110.10:FF:000002">
    <property type="entry name" value="alpha-mannosidase 2C1 isoform X1"/>
    <property type="match status" value="1"/>
</dbReference>
<organism evidence="3 4">
    <name type="scientific">Paramuricea clavata</name>
    <name type="common">Red gorgonian</name>
    <name type="synonym">Violescent sea-whip</name>
    <dbReference type="NCBI Taxonomy" id="317549"/>
    <lineage>
        <taxon>Eukaryota</taxon>
        <taxon>Metazoa</taxon>
        <taxon>Cnidaria</taxon>
        <taxon>Anthozoa</taxon>
        <taxon>Octocorallia</taxon>
        <taxon>Malacalcyonacea</taxon>
        <taxon>Plexauridae</taxon>
        <taxon>Paramuricea</taxon>
    </lineage>
</organism>
<feature type="domain" description="Alpha-mannosidase Ams1-like N-terminal" evidence="2">
    <location>
        <begin position="55"/>
        <end position="187"/>
    </location>
</feature>
<dbReference type="InterPro" id="IPR000602">
    <property type="entry name" value="Glyco_hydro_38_N"/>
</dbReference>
<comment type="caution">
    <text evidence="3">The sequence shown here is derived from an EMBL/GenBank/DDBJ whole genome shotgun (WGS) entry which is preliminary data.</text>
</comment>
<evidence type="ECO:0000313" key="3">
    <source>
        <dbReference type="EMBL" id="CAB3990286.1"/>
    </source>
</evidence>
<dbReference type="EMBL" id="CACRXK020001635">
    <property type="protein sequence ID" value="CAB3990286.1"/>
    <property type="molecule type" value="Genomic_DNA"/>
</dbReference>
<protein>
    <submittedName>
        <fullName evidence="3">Alpha-mannosidase 2C1-like</fullName>
    </submittedName>
</protein>
<name>A0A7D9DQI4_PARCT</name>
<dbReference type="GO" id="GO:0009313">
    <property type="term" value="P:oligosaccharide catabolic process"/>
    <property type="evidence" value="ECO:0007669"/>
    <property type="project" value="TreeGrafter"/>
</dbReference>
<evidence type="ECO:0000259" key="2">
    <source>
        <dbReference type="Pfam" id="PF22907"/>
    </source>
</evidence>
<accession>A0A7D9DQI4</accession>
<feature type="domain" description="Glycoside hydrolase family 38 N-terminal" evidence="1">
    <location>
        <begin position="261"/>
        <end position="461"/>
    </location>
</feature>
<proteinExistence type="predicted"/>
<dbReference type="OrthoDB" id="5968052at2759"/>
<dbReference type="AlphaFoldDB" id="A0A7D9DQI4"/>
<keyword evidence="4" id="KW-1185">Reference proteome</keyword>
<dbReference type="InterPro" id="IPR027291">
    <property type="entry name" value="Glyco_hydro_38_N_sf"/>
</dbReference>
<dbReference type="PANTHER" id="PTHR46017:SF1">
    <property type="entry name" value="ALPHA-MANNOSIDASE 2C1"/>
    <property type="match status" value="1"/>
</dbReference>
<gene>
    <name evidence="3" type="ORF">PACLA_8A032084</name>
</gene>
<dbReference type="SUPFAM" id="SSF88713">
    <property type="entry name" value="Glycoside hydrolase/deacetylase"/>
    <property type="match status" value="1"/>
</dbReference>
<sequence length="474" mass="54581">MEGDSIKVTDNWGKNLVLKSRRCTFERAEKFISKLYFSDINLQSRLYSKTCPVLELLHCSVDGRVKYEDAMQCQFSPAKVGDKFGPSWSTHWFKITAQIPEDWRDEEVHFRWNSNSEAMVWKDGKALQGLSGSERTDFVLTEQSVPNESFTLYIEMACNGLFGVGEGTMISPPSSTRYFDLSMVEIAVFDQDCYQLILDLTMLIGMAQHLPEDNLRGSQALFVANDIVNMCEVTKSETFKRCHEHAEKFLKQKNGESQHVIHAMGHCHIDTAWLWPYAETVRKCGRSWSSAVRLMEKYPEFTFTCSQAQQFEWVKNHYPYLYEDIKKFVKRGNFLPVGGTWVEMDGNIPGGESFVRQFLFGQSFFKNEFGSFCQEFWLPDTFGYSAQLPQIMVGAGIKYFVTQKLSWSLINKFPHNSFVWEGIDGSRCLAHFPPADTYESMADVDDVSLRLKNYLKKINKLVIIMYLFSTSCTV</sequence>
<dbReference type="Gene3D" id="3.20.110.10">
    <property type="entry name" value="Glycoside hydrolase 38, N terminal domain"/>
    <property type="match status" value="1"/>
</dbReference>
<evidence type="ECO:0000313" key="4">
    <source>
        <dbReference type="Proteomes" id="UP001152795"/>
    </source>
</evidence>
<dbReference type="InterPro" id="IPR011330">
    <property type="entry name" value="Glyco_hydro/deAcase_b/a-brl"/>
</dbReference>
<dbReference type="Proteomes" id="UP001152795">
    <property type="component" value="Unassembled WGS sequence"/>
</dbReference>
<dbReference type="GO" id="GO:0006013">
    <property type="term" value="P:mannose metabolic process"/>
    <property type="evidence" value="ECO:0007669"/>
    <property type="project" value="InterPro"/>
</dbReference>
<dbReference type="PANTHER" id="PTHR46017">
    <property type="entry name" value="ALPHA-MANNOSIDASE 2C1"/>
    <property type="match status" value="1"/>
</dbReference>
<evidence type="ECO:0000259" key="1">
    <source>
        <dbReference type="Pfam" id="PF01074"/>
    </source>
</evidence>
<dbReference type="Pfam" id="PF22907">
    <property type="entry name" value="Ams1-like_1st"/>
    <property type="match status" value="1"/>
</dbReference>
<dbReference type="InterPro" id="IPR054723">
    <property type="entry name" value="Ams1-like_N"/>
</dbReference>
<reference evidence="3" key="1">
    <citation type="submission" date="2020-04" db="EMBL/GenBank/DDBJ databases">
        <authorList>
            <person name="Alioto T."/>
            <person name="Alioto T."/>
            <person name="Gomez Garrido J."/>
        </authorList>
    </citation>
    <scope>NUCLEOTIDE SEQUENCE</scope>
    <source>
        <strain evidence="3">A484AB</strain>
    </source>
</reference>
<dbReference type="GO" id="GO:0004559">
    <property type="term" value="F:alpha-mannosidase activity"/>
    <property type="evidence" value="ECO:0007669"/>
    <property type="project" value="InterPro"/>
</dbReference>